<feature type="transmembrane region" description="Helical" evidence="3">
    <location>
        <begin position="26"/>
        <end position="44"/>
    </location>
</feature>
<dbReference type="InterPro" id="IPR023365">
    <property type="entry name" value="Sortase_dom-sf"/>
</dbReference>
<dbReference type="Proteomes" id="UP001501697">
    <property type="component" value="Unassembled WGS sequence"/>
</dbReference>
<evidence type="ECO:0000256" key="3">
    <source>
        <dbReference type="SAM" id="Phobius"/>
    </source>
</evidence>
<dbReference type="Pfam" id="PF04203">
    <property type="entry name" value="Sortase"/>
    <property type="match status" value="1"/>
</dbReference>
<dbReference type="SUPFAM" id="SSF63817">
    <property type="entry name" value="Sortase"/>
    <property type="match status" value="1"/>
</dbReference>
<name>A0ABP7APY0_9MICO</name>
<accession>A0ABP7APY0</accession>
<evidence type="ECO:0000256" key="1">
    <source>
        <dbReference type="ARBA" id="ARBA00022801"/>
    </source>
</evidence>
<dbReference type="InterPro" id="IPR005754">
    <property type="entry name" value="Sortase"/>
</dbReference>
<comment type="caution">
    <text evidence="4">The sequence shown here is derived from an EMBL/GenBank/DDBJ whole genome shotgun (WGS) entry which is preliminary data.</text>
</comment>
<evidence type="ECO:0000313" key="5">
    <source>
        <dbReference type="Proteomes" id="UP001501697"/>
    </source>
</evidence>
<evidence type="ECO:0000256" key="2">
    <source>
        <dbReference type="SAM" id="MobiDB-lite"/>
    </source>
</evidence>
<dbReference type="NCBIfam" id="NF033747">
    <property type="entry name" value="class_E_sortase"/>
    <property type="match status" value="1"/>
</dbReference>
<keyword evidence="3" id="KW-0812">Transmembrane</keyword>
<dbReference type="InterPro" id="IPR042003">
    <property type="entry name" value="Sortase_E"/>
</dbReference>
<dbReference type="EMBL" id="BAAAYU010000005">
    <property type="protein sequence ID" value="GAA3637335.1"/>
    <property type="molecule type" value="Genomic_DNA"/>
</dbReference>
<dbReference type="CDD" id="cd05830">
    <property type="entry name" value="Sortase_E"/>
    <property type="match status" value="1"/>
</dbReference>
<feature type="region of interest" description="Disordered" evidence="2">
    <location>
        <begin position="63"/>
        <end position="86"/>
    </location>
</feature>
<evidence type="ECO:0000313" key="4">
    <source>
        <dbReference type="EMBL" id="GAA3637335.1"/>
    </source>
</evidence>
<dbReference type="Gene3D" id="2.40.260.10">
    <property type="entry name" value="Sortase"/>
    <property type="match status" value="1"/>
</dbReference>
<dbReference type="NCBIfam" id="TIGR01076">
    <property type="entry name" value="sortase_fam"/>
    <property type="match status" value="1"/>
</dbReference>
<keyword evidence="3" id="KW-1133">Transmembrane helix</keyword>
<sequence>MERASGAPAAPAAARRASVTQIMSEIILTAGAVVLLFVVWYLWIGDAIIGAQRNDAGAALTGQWQAEASQDPLDPPAATEGDDASEPVVAEPVVLAEPADGETFGVLRVPRFGDDYRFEIAGGVSRARTLDPIGIGHHPGTQMPGEPGNFVIAAHRTTWGGAFHRIGELQLGDAIVVETRDGWYTYRFRTLEYVPPDRVEVLLPVPEAPGVPAGTAYITMISCSPIGSMAERIIAYGVFESFTPRAAGPPTSVAAIEAA</sequence>
<protein>
    <submittedName>
        <fullName evidence="4">Class E sortase</fullName>
    </submittedName>
</protein>
<proteinExistence type="predicted"/>
<keyword evidence="5" id="KW-1185">Reference proteome</keyword>
<dbReference type="InterPro" id="IPR053465">
    <property type="entry name" value="Sortase_Class_E"/>
</dbReference>
<keyword evidence="3" id="KW-0472">Membrane</keyword>
<keyword evidence="1" id="KW-0378">Hydrolase</keyword>
<reference evidence="5" key="1">
    <citation type="journal article" date="2019" name="Int. J. Syst. Evol. Microbiol.">
        <title>The Global Catalogue of Microorganisms (GCM) 10K type strain sequencing project: providing services to taxonomists for standard genome sequencing and annotation.</title>
        <authorList>
            <consortium name="The Broad Institute Genomics Platform"/>
            <consortium name="The Broad Institute Genome Sequencing Center for Infectious Disease"/>
            <person name="Wu L."/>
            <person name="Ma J."/>
        </authorList>
    </citation>
    <scope>NUCLEOTIDE SEQUENCE [LARGE SCALE GENOMIC DNA]</scope>
    <source>
        <strain evidence="5">JCM 16544</strain>
    </source>
</reference>
<dbReference type="RefSeq" id="WP_344738259.1">
    <property type="nucleotide sequence ID" value="NZ_BAAAYU010000005.1"/>
</dbReference>
<organism evidence="4 5">
    <name type="scientific">Microbacterium awajiense</name>
    <dbReference type="NCBI Taxonomy" id="415214"/>
    <lineage>
        <taxon>Bacteria</taxon>
        <taxon>Bacillati</taxon>
        <taxon>Actinomycetota</taxon>
        <taxon>Actinomycetes</taxon>
        <taxon>Micrococcales</taxon>
        <taxon>Microbacteriaceae</taxon>
        <taxon>Microbacterium</taxon>
    </lineage>
</organism>
<gene>
    <name evidence="4" type="ORF">GCM10022200_20830</name>
</gene>